<name>A0A364NUN4_9PROT</name>
<gene>
    <name evidence="1" type="ORF">CU669_16635</name>
</gene>
<sequence>MPKKKAGEFVTVWIPSSRKAELLEYAARLAAPLVVGSSGAKKPDPHQIDIEEAIRANARRKPRNKAGESPV</sequence>
<keyword evidence="2" id="KW-1185">Reference proteome</keyword>
<reference evidence="1 2" key="1">
    <citation type="submission" date="2017-11" db="EMBL/GenBank/DDBJ databases">
        <title>Draft genome sequence of magnetotactic bacterium Magnetospirillum kuznetsovii LBB-42.</title>
        <authorList>
            <person name="Grouzdev D.S."/>
            <person name="Rysina M.S."/>
            <person name="Baslerov R.V."/>
            <person name="Koziaeva V."/>
        </authorList>
    </citation>
    <scope>NUCLEOTIDE SEQUENCE [LARGE SCALE GENOMIC DNA]</scope>
    <source>
        <strain evidence="1 2">LBB-42</strain>
    </source>
</reference>
<dbReference type="AlphaFoldDB" id="A0A364NUN4"/>
<accession>A0A364NUN4</accession>
<organism evidence="1 2">
    <name type="scientific">Paramagnetospirillum kuznetsovii</name>
    <dbReference type="NCBI Taxonomy" id="2053833"/>
    <lineage>
        <taxon>Bacteria</taxon>
        <taxon>Pseudomonadati</taxon>
        <taxon>Pseudomonadota</taxon>
        <taxon>Alphaproteobacteria</taxon>
        <taxon>Rhodospirillales</taxon>
        <taxon>Magnetospirillaceae</taxon>
        <taxon>Paramagnetospirillum</taxon>
    </lineage>
</organism>
<evidence type="ECO:0000313" key="1">
    <source>
        <dbReference type="EMBL" id="RAU20720.1"/>
    </source>
</evidence>
<dbReference type="EMBL" id="PGTO01000017">
    <property type="protein sequence ID" value="RAU20720.1"/>
    <property type="molecule type" value="Genomic_DNA"/>
</dbReference>
<comment type="caution">
    <text evidence="1">The sequence shown here is derived from an EMBL/GenBank/DDBJ whole genome shotgun (WGS) entry which is preliminary data.</text>
</comment>
<dbReference type="Proteomes" id="UP000251075">
    <property type="component" value="Unassembled WGS sequence"/>
</dbReference>
<evidence type="ECO:0000313" key="2">
    <source>
        <dbReference type="Proteomes" id="UP000251075"/>
    </source>
</evidence>
<proteinExistence type="predicted"/>
<protein>
    <submittedName>
        <fullName evidence="1">Uncharacterized protein</fullName>
    </submittedName>
</protein>